<dbReference type="Gene3D" id="3.30.70.1440">
    <property type="entry name" value="Multidrug efflux transporter AcrB pore domain"/>
    <property type="match status" value="1"/>
</dbReference>
<proteinExistence type="inferred from homology"/>
<keyword evidence="5" id="KW-0997">Cell inner membrane</keyword>
<dbReference type="GO" id="GO:0042910">
    <property type="term" value="F:xenobiotic transmembrane transporter activity"/>
    <property type="evidence" value="ECO:0007669"/>
    <property type="project" value="TreeGrafter"/>
</dbReference>
<sequence length="1056" mass="115062">MMSHIFIDRPIMASVVSIIIVVMGLLSVQFLPIAQFPEITPPVVQIDADYPGASAEVVAESVARAIEVQLPGIDNLVYFDSTSSNDGHVTIKLTFEIGTDPDIAQVQTQNREKLAEPQLPPEVIRQGVSVKKMSPDLVGVIALKSTDANHDAVFLSNYAILRLVDNIRRVKGVGDAMVFGQQNYSMRIILNPLLMAKLGLTPTDIAVIVREQNRDYPAGTIGREPALKGTELTIPVITKGRLTEVKEFEELIVRALPDGSLVRLKDVARIELGAQSYALEGRWNSSPTTFIVTFLAPGANALDTVRRTRAEMDELAKSFPPGVSYDIPYDTTRFIEVSIKEVVKTLLEAMVLVVLVVYLFLQSWRATIIPTVAVPVSLIGTFAGLYALGFSINTITLFGMVLAIGIVVDDAIVVVENVERHMREDKVSAKEAAKRAMNEVTAPVIAIVLVLVSVFVPVGFVGGITGQLYKQFAATIAISVTVSGFVALTLSPALCAMVLVHQHGERGKFWIWFDRVFGRTQHGYTSAVAGLVVRPLRVMLVFGLILLVTFGMFSTLPRSFLPEEDQGYFIVVAQLPDGASKQRTDAVLERIERFFQANPAVHSTDAMSGQNFVFGTRGPNSATMFVPLHLWDQRKEPQYHVQSLIGMAYGEFAKIPEALLLAFNAPSLRGVGTVGGFSAQLQDPSGGDFKKFAMVAQQFIERAKKEPALGQVGTNFRVSAPRVYAHVNRERAKALGVPISDIFDTLQAYFGTFYINDFLKFGRIYHVQTEADAEFRSKPQDISKIYVRAQNAQGTNMIPLDTVVTTEYQSGPDPVNHFNGYNTALVLGSAAPGYSSGQALEALDHVAKEVLEPQGYSIDWSNISFQERRVGSQSNLVFVIGLLMVFLVLAAQFESWVVPFAVILAVPFAIFGALAAVWVRGFSNDIYFQIGLVTLIGLAAKNAILIVEFANTRYEAGRPLIEAAVEAARLRFRPIIMTSMAFIFGMVPLVFAAGAGAASRQSIGTGVLGGMLAATFLAIFFVPLFYVLIRKLTVRRSEAAPAHAPAPAMASAEEGL</sequence>
<evidence type="ECO:0000256" key="5">
    <source>
        <dbReference type="ARBA" id="ARBA00022519"/>
    </source>
</evidence>
<dbReference type="AlphaFoldDB" id="A0A1W1I2G6"/>
<dbReference type="Gene3D" id="1.20.1640.10">
    <property type="entry name" value="Multidrug efflux transporter AcrB transmembrane domain"/>
    <property type="match status" value="2"/>
</dbReference>
<evidence type="ECO:0000256" key="8">
    <source>
        <dbReference type="ARBA" id="ARBA00023136"/>
    </source>
</evidence>
<dbReference type="NCBIfam" id="TIGR00915">
    <property type="entry name" value="2A0602"/>
    <property type="match status" value="1"/>
</dbReference>
<keyword evidence="6 9" id="KW-0812">Transmembrane</keyword>
<gene>
    <name evidence="10" type="primary">acrB</name>
    <name evidence="10" type="ORF">NSJP_1038</name>
</gene>
<protein>
    <submittedName>
        <fullName evidence="10">Multidrug efflux system protein</fullName>
    </submittedName>
</protein>
<dbReference type="SUPFAM" id="SSF82714">
    <property type="entry name" value="Multidrug efflux transporter AcrB TolC docking domain, DN and DC subdomains"/>
    <property type="match status" value="2"/>
</dbReference>
<name>A0A1W1I2G6_9BACT</name>
<feature type="transmembrane region" description="Helical" evidence="9">
    <location>
        <begin position="368"/>
        <end position="389"/>
    </location>
</feature>
<dbReference type="Gene3D" id="3.30.70.1320">
    <property type="entry name" value="Multidrug efflux transporter AcrB pore domain like"/>
    <property type="match status" value="1"/>
</dbReference>
<dbReference type="PRINTS" id="PR00702">
    <property type="entry name" value="ACRIFLAVINRP"/>
</dbReference>
<keyword evidence="7 9" id="KW-1133">Transmembrane helix</keyword>
<feature type="transmembrane region" description="Helical" evidence="9">
    <location>
        <begin position="972"/>
        <end position="995"/>
    </location>
</feature>
<evidence type="ECO:0000256" key="7">
    <source>
        <dbReference type="ARBA" id="ARBA00022989"/>
    </source>
</evidence>
<dbReference type="Pfam" id="PF00873">
    <property type="entry name" value="ACR_tran"/>
    <property type="match status" value="1"/>
</dbReference>
<comment type="subcellular location">
    <subcellularLocation>
        <location evidence="1">Cell inner membrane</location>
        <topology evidence="1">Multi-pass membrane protein</topology>
    </subcellularLocation>
</comment>
<feature type="transmembrane region" description="Helical" evidence="9">
    <location>
        <begin position="876"/>
        <end position="893"/>
    </location>
</feature>
<dbReference type="PANTHER" id="PTHR32063">
    <property type="match status" value="1"/>
</dbReference>
<dbReference type="EMBL" id="LT828648">
    <property type="protein sequence ID" value="SLM47210.1"/>
    <property type="molecule type" value="Genomic_DNA"/>
</dbReference>
<reference evidence="10 11" key="1">
    <citation type="submission" date="2017-03" db="EMBL/GenBank/DDBJ databases">
        <authorList>
            <person name="Afonso C.L."/>
            <person name="Miller P.J."/>
            <person name="Scott M.A."/>
            <person name="Spackman E."/>
            <person name="Goraichik I."/>
            <person name="Dimitrov K.M."/>
            <person name="Suarez D.L."/>
            <person name="Swayne D.E."/>
        </authorList>
    </citation>
    <scope>NUCLEOTIDE SEQUENCE [LARGE SCALE GENOMIC DNA]</scope>
    <source>
        <strain evidence="10">Genome sequencing of Nitrospira japonica strain NJ11</strain>
    </source>
</reference>
<dbReference type="NCBIfam" id="NF000282">
    <property type="entry name" value="RND_permease_1"/>
    <property type="match status" value="1"/>
</dbReference>
<feature type="transmembrane region" description="Helical" evidence="9">
    <location>
        <begin position="395"/>
        <end position="415"/>
    </location>
</feature>
<organism evidence="10 11">
    <name type="scientific">Nitrospira japonica</name>
    <dbReference type="NCBI Taxonomy" id="1325564"/>
    <lineage>
        <taxon>Bacteria</taxon>
        <taxon>Pseudomonadati</taxon>
        <taxon>Nitrospirota</taxon>
        <taxon>Nitrospiria</taxon>
        <taxon>Nitrospirales</taxon>
        <taxon>Nitrospiraceae</taxon>
        <taxon>Nitrospira</taxon>
    </lineage>
</organism>
<feature type="transmembrane region" description="Helical" evidence="9">
    <location>
        <begin position="900"/>
        <end position="920"/>
    </location>
</feature>
<evidence type="ECO:0000256" key="9">
    <source>
        <dbReference type="SAM" id="Phobius"/>
    </source>
</evidence>
<dbReference type="GO" id="GO:0015562">
    <property type="term" value="F:efflux transmembrane transporter activity"/>
    <property type="evidence" value="ECO:0007669"/>
    <property type="project" value="InterPro"/>
</dbReference>
<keyword evidence="4" id="KW-1003">Cell membrane</keyword>
<evidence type="ECO:0000256" key="1">
    <source>
        <dbReference type="ARBA" id="ARBA00004429"/>
    </source>
</evidence>
<feature type="transmembrane region" description="Helical" evidence="9">
    <location>
        <begin position="342"/>
        <end position="361"/>
    </location>
</feature>
<dbReference type="KEGG" id="nja:NSJP_1038"/>
<keyword evidence="8 9" id="KW-0472">Membrane</keyword>
<evidence type="ECO:0000256" key="3">
    <source>
        <dbReference type="ARBA" id="ARBA00022448"/>
    </source>
</evidence>
<dbReference type="SUPFAM" id="SSF82693">
    <property type="entry name" value="Multidrug efflux transporter AcrB pore domain, PN1, PN2, PC1 and PC2 subdomains"/>
    <property type="match status" value="3"/>
</dbReference>
<evidence type="ECO:0000256" key="2">
    <source>
        <dbReference type="ARBA" id="ARBA00010942"/>
    </source>
</evidence>
<dbReference type="GO" id="GO:0009636">
    <property type="term" value="P:response to toxic substance"/>
    <property type="evidence" value="ECO:0007669"/>
    <property type="project" value="UniProtKB-ARBA"/>
</dbReference>
<dbReference type="OrthoDB" id="9759330at2"/>
<keyword evidence="11" id="KW-1185">Reference proteome</keyword>
<dbReference type="RefSeq" id="WP_080885782.1">
    <property type="nucleotide sequence ID" value="NZ_LT828648.1"/>
</dbReference>
<dbReference type="InterPro" id="IPR004764">
    <property type="entry name" value="MdtF-like"/>
</dbReference>
<evidence type="ECO:0000313" key="10">
    <source>
        <dbReference type="EMBL" id="SLM47210.1"/>
    </source>
</evidence>
<feature type="transmembrane region" description="Helical" evidence="9">
    <location>
        <begin position="1007"/>
        <end position="1029"/>
    </location>
</feature>
<dbReference type="Gene3D" id="3.30.2090.10">
    <property type="entry name" value="Multidrug efflux transporter AcrB TolC docking domain, DN and DC subdomains"/>
    <property type="match status" value="2"/>
</dbReference>
<dbReference type="InterPro" id="IPR027463">
    <property type="entry name" value="AcrB_DN_DC_subdom"/>
</dbReference>
<dbReference type="SUPFAM" id="SSF82866">
    <property type="entry name" value="Multidrug efflux transporter AcrB transmembrane domain"/>
    <property type="match status" value="2"/>
</dbReference>
<feature type="transmembrane region" description="Helical" evidence="9">
    <location>
        <begin position="926"/>
        <end position="951"/>
    </location>
</feature>
<dbReference type="FunFam" id="3.30.70.1430:FF:000001">
    <property type="entry name" value="Efflux pump membrane transporter"/>
    <property type="match status" value="1"/>
</dbReference>
<comment type="similarity">
    <text evidence="2">Belongs to the resistance-nodulation-cell division (RND) (TC 2.A.6) family.</text>
</comment>
<feature type="transmembrane region" description="Helical" evidence="9">
    <location>
        <begin position="472"/>
        <end position="500"/>
    </location>
</feature>
<dbReference type="Gene3D" id="3.30.70.1430">
    <property type="entry name" value="Multidrug efflux transporter AcrB pore domain"/>
    <property type="match status" value="2"/>
</dbReference>
<evidence type="ECO:0000256" key="4">
    <source>
        <dbReference type="ARBA" id="ARBA00022475"/>
    </source>
</evidence>
<feature type="transmembrane region" description="Helical" evidence="9">
    <location>
        <begin position="12"/>
        <end position="31"/>
    </location>
</feature>
<dbReference type="STRING" id="1325564.NSJP_1038"/>
<evidence type="ECO:0000313" key="11">
    <source>
        <dbReference type="Proteomes" id="UP000192042"/>
    </source>
</evidence>
<dbReference type="Proteomes" id="UP000192042">
    <property type="component" value="Chromosome I"/>
</dbReference>
<accession>A0A1W1I2G6</accession>
<evidence type="ECO:0000256" key="6">
    <source>
        <dbReference type="ARBA" id="ARBA00022692"/>
    </source>
</evidence>
<dbReference type="GO" id="GO:0005886">
    <property type="term" value="C:plasma membrane"/>
    <property type="evidence" value="ECO:0007669"/>
    <property type="project" value="UniProtKB-SubCell"/>
</dbReference>
<dbReference type="InterPro" id="IPR001036">
    <property type="entry name" value="Acrflvin-R"/>
</dbReference>
<keyword evidence="3" id="KW-0813">Transport</keyword>
<feature type="transmembrane region" description="Helical" evidence="9">
    <location>
        <begin position="538"/>
        <end position="556"/>
    </location>
</feature>
<dbReference type="FunFam" id="1.20.1640.10:FF:000001">
    <property type="entry name" value="Efflux pump membrane transporter"/>
    <property type="match status" value="1"/>
</dbReference>
<dbReference type="PANTHER" id="PTHR32063:SF13">
    <property type="entry name" value="MULTIDRUG EFFLUX PUMP SUBUNIT ACRB-RELATED"/>
    <property type="match status" value="1"/>
</dbReference>
<feature type="transmembrane region" description="Helical" evidence="9">
    <location>
        <begin position="436"/>
        <end position="460"/>
    </location>
</feature>